<comment type="similarity">
    <text evidence="1 3">Belongs to the short-chain dehydrogenases/reductases (SDR) family.</text>
</comment>
<dbReference type="Pfam" id="PF00106">
    <property type="entry name" value="adh_short"/>
    <property type="match status" value="1"/>
</dbReference>
<dbReference type="InterPro" id="IPR036291">
    <property type="entry name" value="NAD(P)-bd_dom_sf"/>
</dbReference>
<evidence type="ECO:0000256" key="1">
    <source>
        <dbReference type="ARBA" id="ARBA00006484"/>
    </source>
</evidence>
<dbReference type="Proteomes" id="UP000270866">
    <property type="component" value="Unassembled WGS sequence"/>
</dbReference>
<protein>
    <recommendedName>
        <fullName evidence="6">Oxidoreductase</fullName>
    </recommendedName>
</protein>
<dbReference type="AlphaFoldDB" id="A0A3L6MW90"/>
<keyword evidence="2" id="KW-0560">Oxidoreductase</keyword>
<dbReference type="SUPFAM" id="SSF51735">
    <property type="entry name" value="NAD(P)-binding Rossmann-fold domains"/>
    <property type="match status" value="1"/>
</dbReference>
<organism evidence="4 5">
    <name type="scientific">Fusarium oxysporum f. sp. cepae</name>
    <dbReference type="NCBI Taxonomy" id="396571"/>
    <lineage>
        <taxon>Eukaryota</taxon>
        <taxon>Fungi</taxon>
        <taxon>Dikarya</taxon>
        <taxon>Ascomycota</taxon>
        <taxon>Pezizomycotina</taxon>
        <taxon>Sordariomycetes</taxon>
        <taxon>Hypocreomycetidae</taxon>
        <taxon>Hypocreales</taxon>
        <taxon>Nectriaceae</taxon>
        <taxon>Fusarium</taxon>
        <taxon>Fusarium oxysporum species complex</taxon>
    </lineage>
</organism>
<dbReference type="PRINTS" id="PR00080">
    <property type="entry name" value="SDRFAMILY"/>
</dbReference>
<evidence type="ECO:0000313" key="5">
    <source>
        <dbReference type="Proteomes" id="UP000270866"/>
    </source>
</evidence>
<reference evidence="4 5" key="1">
    <citation type="journal article" date="2018" name="Sci. Rep.">
        <title>Characterisation of pathogen-specific regions and novel effector candidates in Fusarium oxysporum f. sp. cepae.</title>
        <authorList>
            <person name="Armitage A.D."/>
            <person name="Taylor A."/>
            <person name="Sobczyk M.K."/>
            <person name="Baxter L."/>
            <person name="Greenfield B.P."/>
            <person name="Bates H.J."/>
            <person name="Wilson F."/>
            <person name="Jackson A.C."/>
            <person name="Ott S."/>
            <person name="Harrison R.J."/>
            <person name="Clarkson J.P."/>
        </authorList>
    </citation>
    <scope>NUCLEOTIDE SEQUENCE [LARGE SCALE GENOMIC DNA]</scope>
    <source>
        <strain evidence="4 5">FoC_Fus2</strain>
    </source>
</reference>
<dbReference type="EMBL" id="MRCU01000012">
    <property type="protein sequence ID" value="RKK09230.1"/>
    <property type="molecule type" value="Genomic_DNA"/>
</dbReference>
<comment type="caution">
    <text evidence="4">The sequence shown here is derived from an EMBL/GenBank/DDBJ whole genome shotgun (WGS) entry which is preliminary data.</text>
</comment>
<evidence type="ECO:0000256" key="3">
    <source>
        <dbReference type="RuleBase" id="RU000363"/>
    </source>
</evidence>
<accession>A0A3L6MW90</accession>
<evidence type="ECO:0000313" key="4">
    <source>
        <dbReference type="EMBL" id="RKK09230.1"/>
    </source>
</evidence>
<dbReference type="PRINTS" id="PR00081">
    <property type="entry name" value="GDHRDH"/>
</dbReference>
<evidence type="ECO:0000256" key="2">
    <source>
        <dbReference type="ARBA" id="ARBA00023002"/>
    </source>
</evidence>
<dbReference type="InterPro" id="IPR002347">
    <property type="entry name" value="SDR_fam"/>
</dbReference>
<name>A0A3L6MW90_FUSOX</name>
<dbReference type="Gene3D" id="3.40.50.720">
    <property type="entry name" value="NAD(P)-binding Rossmann-like Domain"/>
    <property type="match status" value="1"/>
</dbReference>
<proteinExistence type="inferred from homology"/>
<gene>
    <name evidence="4" type="ORF">BFJ65_g15682</name>
</gene>
<sequence length="335" mass="36069">MALICPYAESHKNPSGPGDARPTAIQIVKDQNLIDKWHGKVALVTGCSPGSLGAEIARALHASGADVYITVRDMAKGLEVAQKISADRHAAKIEVIQLDLTSSDSVRHAAAAFLKKSKSLHLLVNNAGALGHPLQITNDGVDVHFAANYLGHFLLFQLLRPTLLASASEFETRVVNVASVAHRLGTYDLDDLEFKNHNYNASAAYAASKLASVHFANEIERRYGPRGVHAFSVDPGITATSFTKLTPEIFAMIEKSGASKLRKTPEQGAATPTWAAVARELQGKGGEYLEHCGETELCTEGGFLSTGHGEDAYNEEKEKKLWAKSLELLSLEDDA</sequence>
<evidence type="ECO:0008006" key="6">
    <source>
        <dbReference type="Google" id="ProtNLM"/>
    </source>
</evidence>
<dbReference type="PANTHER" id="PTHR24320:SF272">
    <property type="entry name" value="NAD(P)-BINDING ROSSMANN-FOLD SUPERFAMILY PROTEIN"/>
    <property type="match status" value="1"/>
</dbReference>
<dbReference type="GO" id="GO:0016491">
    <property type="term" value="F:oxidoreductase activity"/>
    <property type="evidence" value="ECO:0007669"/>
    <property type="project" value="UniProtKB-KW"/>
</dbReference>
<dbReference type="PANTHER" id="PTHR24320">
    <property type="entry name" value="RETINOL DEHYDROGENASE"/>
    <property type="match status" value="1"/>
</dbReference>